<evidence type="ECO:0000256" key="6">
    <source>
        <dbReference type="ARBA" id="ARBA00022786"/>
    </source>
</evidence>
<dbReference type="Gene3D" id="3.30.40.10">
    <property type="entry name" value="Zinc/RING finger domain, C3HC4 (zinc finger)"/>
    <property type="match status" value="1"/>
</dbReference>
<evidence type="ECO:0000259" key="9">
    <source>
        <dbReference type="PROSITE" id="PS51873"/>
    </source>
</evidence>
<dbReference type="GO" id="GO:0016740">
    <property type="term" value="F:transferase activity"/>
    <property type="evidence" value="ECO:0007669"/>
    <property type="project" value="UniProtKB-KW"/>
</dbReference>
<gene>
    <name evidence="10" type="ORF">PYX00_000290</name>
</gene>
<dbReference type="GO" id="GO:0008270">
    <property type="term" value="F:zinc ion binding"/>
    <property type="evidence" value="ECO:0007669"/>
    <property type="project" value="UniProtKB-KW"/>
</dbReference>
<dbReference type="EMBL" id="JARGDH010000001">
    <property type="protein sequence ID" value="KAL0278473.1"/>
    <property type="molecule type" value="Genomic_DNA"/>
</dbReference>
<dbReference type="InterPro" id="IPR047545">
    <property type="entry name" value="BRcat_RBR_RNF216"/>
</dbReference>
<feature type="compositionally biased region" description="Basic and acidic residues" evidence="8">
    <location>
        <begin position="239"/>
        <end position="251"/>
    </location>
</feature>
<evidence type="ECO:0000256" key="2">
    <source>
        <dbReference type="ARBA" id="ARBA00022679"/>
    </source>
</evidence>
<feature type="compositionally biased region" description="Basic and acidic residues" evidence="8">
    <location>
        <begin position="46"/>
        <end position="55"/>
    </location>
</feature>
<protein>
    <recommendedName>
        <fullName evidence="9">RING-type domain-containing protein</fullName>
    </recommendedName>
</protein>
<feature type="compositionally biased region" description="Polar residues" evidence="8">
    <location>
        <begin position="57"/>
        <end position="75"/>
    </location>
</feature>
<keyword evidence="3" id="KW-0479">Metal-binding</keyword>
<sequence length="826" mass="93985">MDRRSFCDEEADYSRVVDGVWRPGPSRKSNPRSGRGRGQLNYLDSPDVRMSDRKIQNRTSGSPESSDDNLSNMLNGKTHDKEKWYVKNVKCDDHFVKRDRAGNWAKSDATRKRYNFDCHGTDSGDSRRSSVSSVNAYKWVKKTQNWRMGKQQPLMNLPVDAPKNNINGDVDSKRRPILTSPFYYTVPEDTARVNSLPPGVYLIIPMMCVKPGMSQALREPLDGGSSGNKKKQAVKKKNDKSDQKGAAKDSSETQEDTNTEDGKKNGTGTDQDDKEGNAAAAAAVEEVAANIADVLLAVEALPGVNNLENEELGRISAIPLVDKCDTKVQVPTLEFDEDFRFDDLEENHDSEGNADFVRENLRLAGEAAKQLEKKSRLMTFMCSALPDADVEFIDRKYEELNGDETAISEFLGQAMETRDYLKESGEDAVSQDRKKWWKYYIADFSVEKFLDKVQDPEKTFNGERDPLEGPPTAAEISFLEKRYATLPVTTVRDTFNSNRRNLTRTCETLDKMTREPFPPDRSLLKHEFEEGFLKEVAYIVHKLEIRRHVEEERDRKLAEAEWAKEEQTFFECIACFDDEVLPSEVLTCPEGHITCRNCLANYLKVLYSDGMFRFSCFEKDCESEYTTKTIRSALNESLFSKIMAGRAAEEIDQAKIPGLEKCPACEYAYIPDPDNKIFQCRNEECLLETCRLCLEPSHIPLPCTEVERPKDLIARKKIEETMTEKLIRRCPSCHKKYIKIDGCNKITCSCGTLLCYLCRQVIQGYDHFDRTTTSGARCPLYTSNKQLHEVEVKNAGIAEKERILREDESIRLLSDPTQPSVSGLYW</sequence>
<dbReference type="Pfam" id="PF26200">
    <property type="entry name" value="Rcat_RNF216"/>
    <property type="match status" value="1"/>
</dbReference>
<dbReference type="EMBL" id="JARGDH010000001">
    <property type="protein sequence ID" value="KAL0278475.1"/>
    <property type="molecule type" value="Genomic_DNA"/>
</dbReference>
<dbReference type="PANTHER" id="PTHR22770">
    <property type="entry name" value="UBIQUITIN CONJUGATING ENZYME 7 INTERACTING PROTEIN-RELATED"/>
    <property type="match status" value="1"/>
</dbReference>
<feature type="region of interest" description="Disordered" evidence="8">
    <location>
        <begin position="217"/>
        <end position="280"/>
    </location>
</feature>
<reference evidence="10" key="1">
    <citation type="journal article" date="2024" name="Gigascience">
        <title>Chromosome-level genome of the poultry shaft louse Menopon gallinae provides insight into the host-switching and adaptive evolution of parasitic lice.</title>
        <authorList>
            <person name="Xu Y."/>
            <person name="Ma L."/>
            <person name="Liu S."/>
            <person name="Liang Y."/>
            <person name="Liu Q."/>
            <person name="He Z."/>
            <person name="Tian L."/>
            <person name="Duan Y."/>
            <person name="Cai W."/>
            <person name="Li H."/>
            <person name="Song F."/>
        </authorList>
    </citation>
    <scope>NUCLEOTIDE SEQUENCE</scope>
    <source>
        <strain evidence="10">Cailab_2023a</strain>
    </source>
</reference>
<dbReference type="InterPro" id="IPR051628">
    <property type="entry name" value="LUBAC_E3_Ligases"/>
</dbReference>
<keyword evidence="5" id="KW-0863">Zinc-finger</keyword>
<dbReference type="InterPro" id="IPR002867">
    <property type="entry name" value="IBR_dom"/>
</dbReference>
<keyword evidence="4" id="KW-0677">Repeat</keyword>
<name>A0AAW2I8L5_9NEOP</name>
<accession>A0AAW2I8L5</accession>
<evidence type="ECO:0000256" key="7">
    <source>
        <dbReference type="ARBA" id="ARBA00022833"/>
    </source>
</evidence>
<evidence type="ECO:0000256" key="3">
    <source>
        <dbReference type="ARBA" id="ARBA00022723"/>
    </source>
</evidence>
<dbReference type="SUPFAM" id="SSF57850">
    <property type="entry name" value="RING/U-box"/>
    <property type="match status" value="3"/>
</dbReference>
<keyword evidence="6" id="KW-0833">Ubl conjugation pathway</keyword>
<comment type="pathway">
    <text evidence="1">Protein modification; protein ubiquitination.</text>
</comment>
<feature type="compositionally biased region" description="Basic residues" evidence="8">
    <location>
        <begin position="228"/>
        <end position="238"/>
    </location>
</feature>
<evidence type="ECO:0000256" key="5">
    <source>
        <dbReference type="ARBA" id="ARBA00022771"/>
    </source>
</evidence>
<feature type="region of interest" description="Disordered" evidence="8">
    <location>
        <begin position="19"/>
        <end position="76"/>
    </location>
</feature>
<evidence type="ECO:0000256" key="8">
    <source>
        <dbReference type="SAM" id="MobiDB-lite"/>
    </source>
</evidence>
<dbReference type="InterPro" id="IPR013083">
    <property type="entry name" value="Znf_RING/FYVE/PHD"/>
</dbReference>
<keyword evidence="7" id="KW-0862">Zinc</keyword>
<dbReference type="CDD" id="cd20339">
    <property type="entry name" value="BRcat_RBR_RNF216"/>
    <property type="match status" value="1"/>
</dbReference>
<dbReference type="InterPro" id="IPR047546">
    <property type="entry name" value="Rcat_RBR_RNF216"/>
</dbReference>
<proteinExistence type="predicted"/>
<evidence type="ECO:0000256" key="1">
    <source>
        <dbReference type="ARBA" id="ARBA00004906"/>
    </source>
</evidence>
<comment type="caution">
    <text evidence="10">The sequence shown here is derived from an EMBL/GenBank/DDBJ whole genome shotgun (WGS) entry which is preliminary data.</text>
</comment>
<organism evidence="10">
    <name type="scientific">Menopon gallinae</name>
    <name type="common">poultry shaft louse</name>
    <dbReference type="NCBI Taxonomy" id="328185"/>
    <lineage>
        <taxon>Eukaryota</taxon>
        <taxon>Metazoa</taxon>
        <taxon>Ecdysozoa</taxon>
        <taxon>Arthropoda</taxon>
        <taxon>Hexapoda</taxon>
        <taxon>Insecta</taxon>
        <taxon>Pterygota</taxon>
        <taxon>Neoptera</taxon>
        <taxon>Paraneoptera</taxon>
        <taxon>Psocodea</taxon>
        <taxon>Troctomorpha</taxon>
        <taxon>Phthiraptera</taxon>
        <taxon>Amblycera</taxon>
        <taxon>Menoponidae</taxon>
        <taxon>Menopon</taxon>
    </lineage>
</organism>
<dbReference type="PANTHER" id="PTHR22770:SF47">
    <property type="entry name" value="E3 UBIQUITIN-PROTEIN LIGASE RNF216"/>
    <property type="match status" value="1"/>
</dbReference>
<dbReference type="Gene3D" id="1.20.120.1750">
    <property type="match status" value="1"/>
</dbReference>
<dbReference type="SMART" id="SM00647">
    <property type="entry name" value="IBR"/>
    <property type="match status" value="2"/>
</dbReference>
<dbReference type="InterPro" id="IPR044066">
    <property type="entry name" value="TRIAD_supradom"/>
</dbReference>
<dbReference type="PROSITE" id="PS51873">
    <property type="entry name" value="TRIAD"/>
    <property type="match status" value="1"/>
</dbReference>
<evidence type="ECO:0000256" key="4">
    <source>
        <dbReference type="ARBA" id="ARBA00022737"/>
    </source>
</evidence>
<evidence type="ECO:0000313" key="10">
    <source>
        <dbReference type="EMBL" id="KAL0278475.1"/>
    </source>
</evidence>
<feature type="domain" description="RING-type" evidence="9">
    <location>
        <begin position="568"/>
        <end position="782"/>
    </location>
</feature>
<dbReference type="CDD" id="cd20353">
    <property type="entry name" value="Rcat_RBR_RNF216"/>
    <property type="match status" value="1"/>
</dbReference>
<dbReference type="AlphaFoldDB" id="A0AAW2I8L5"/>
<keyword evidence="2" id="KW-0808">Transferase</keyword>